<sequence>MNIVVVGDVLLDEDVDGASTRMSPDAPVPVIDVASRTRRAGGAGLVATLLARDGHDVALVTALSDDPSADRVRACLAGVRIVAGASHAPTPVKSRIRANGHPIGRLDDGCGPAPEPEVTDEMLTAIAEADAIVVADYGRGLAARAPLRSALARRAAHAPLVWDPHPRGAQPVPQARLVTPNLAEATSASGEGDPEDAARRLRDLWGCAAVAVTAGEQGAVLATGDDAIRLPALPVATSDPCGAGDRFAATAAVALARGDDERTAVRAAVDAAGAFLAAGGVSTLDAGALSRLPDGRRDARAVAEAVRSRGGTVVATGGCFDLVHAGHVRTLEAARALGDCLIVCLNSDASVRRLKGPQRPIIGESDRVELLGALACVDAVVVFDEDGPERAIEGIRPDLWVKGGDYSAESLPEARILERWGGRALTLPYHLGRSTTALASALAKVG</sequence>
<evidence type="ECO:0000256" key="2">
    <source>
        <dbReference type="ARBA" id="ARBA00022679"/>
    </source>
</evidence>
<evidence type="ECO:0000313" key="11">
    <source>
        <dbReference type="EMBL" id="GLJ60254.1"/>
    </source>
</evidence>
<reference evidence="11" key="2">
    <citation type="submission" date="2023-01" db="EMBL/GenBank/DDBJ databases">
        <authorList>
            <person name="Sun Q."/>
            <person name="Evtushenko L."/>
        </authorList>
    </citation>
    <scope>NUCLEOTIDE SEQUENCE</scope>
    <source>
        <strain evidence="11">VKM Ac-1020</strain>
    </source>
</reference>
<feature type="domain" description="Cytidyltransferase-like" evidence="10">
    <location>
        <begin position="316"/>
        <end position="407"/>
    </location>
</feature>
<name>A0A9W6H192_9MICO</name>
<dbReference type="RefSeq" id="WP_271171976.1">
    <property type="nucleotide sequence ID" value="NZ_BSEJ01000001.1"/>
</dbReference>
<dbReference type="GO" id="GO:0033785">
    <property type="term" value="F:heptose 7-phosphate kinase activity"/>
    <property type="evidence" value="ECO:0007669"/>
    <property type="project" value="TreeGrafter"/>
</dbReference>
<dbReference type="EMBL" id="BSEJ01000001">
    <property type="protein sequence ID" value="GLJ60254.1"/>
    <property type="molecule type" value="Genomic_DNA"/>
</dbReference>
<organism evidence="11 12">
    <name type="scientific">Microbacterium barkeri</name>
    <dbReference type="NCBI Taxonomy" id="33917"/>
    <lineage>
        <taxon>Bacteria</taxon>
        <taxon>Bacillati</taxon>
        <taxon>Actinomycetota</taxon>
        <taxon>Actinomycetes</taxon>
        <taxon>Micrococcales</taxon>
        <taxon>Microbacteriaceae</taxon>
        <taxon>Microbacterium</taxon>
    </lineage>
</organism>
<evidence type="ECO:0000256" key="1">
    <source>
        <dbReference type="ARBA" id="ARBA00012519"/>
    </source>
</evidence>
<dbReference type="GO" id="GO:0033786">
    <property type="term" value="F:heptose-1-phosphate adenylyltransferase activity"/>
    <property type="evidence" value="ECO:0007669"/>
    <property type="project" value="TreeGrafter"/>
</dbReference>
<dbReference type="AlphaFoldDB" id="A0A9W6H192"/>
<protein>
    <recommendedName>
        <fullName evidence="1">D-glycero-beta-D-manno-heptose 1-phosphate adenylyltransferase</fullName>
        <ecNumber evidence="1">2.7.7.70</ecNumber>
    </recommendedName>
</protein>
<dbReference type="SUPFAM" id="SSF53613">
    <property type="entry name" value="Ribokinase-like"/>
    <property type="match status" value="1"/>
</dbReference>
<dbReference type="GO" id="GO:0005829">
    <property type="term" value="C:cytosol"/>
    <property type="evidence" value="ECO:0007669"/>
    <property type="project" value="TreeGrafter"/>
</dbReference>
<dbReference type="Pfam" id="PF00294">
    <property type="entry name" value="PfkB"/>
    <property type="match status" value="1"/>
</dbReference>
<keyword evidence="4" id="KW-0547">Nucleotide-binding</keyword>
<dbReference type="EC" id="2.7.7.70" evidence="1"/>
<dbReference type="InterPro" id="IPR014729">
    <property type="entry name" value="Rossmann-like_a/b/a_fold"/>
</dbReference>
<proteinExistence type="predicted"/>
<dbReference type="Pfam" id="PF01467">
    <property type="entry name" value="CTP_transf_like"/>
    <property type="match status" value="1"/>
</dbReference>
<keyword evidence="6" id="KW-0511">Multifunctional enzyme</keyword>
<gene>
    <name evidence="11" type="ORF">GCM10017576_03830</name>
</gene>
<comment type="caution">
    <text evidence="11">The sequence shown here is derived from an EMBL/GenBank/DDBJ whole genome shotgun (WGS) entry which is preliminary data.</text>
</comment>
<feature type="domain" description="Carbohydrate kinase PfkB" evidence="9">
    <location>
        <begin position="2"/>
        <end position="282"/>
    </location>
</feature>
<evidence type="ECO:0000259" key="9">
    <source>
        <dbReference type="Pfam" id="PF00294"/>
    </source>
</evidence>
<evidence type="ECO:0000313" key="12">
    <source>
        <dbReference type="Proteomes" id="UP001142462"/>
    </source>
</evidence>
<dbReference type="InterPro" id="IPR011914">
    <property type="entry name" value="RfaE_dom_II"/>
</dbReference>
<reference evidence="11" key="1">
    <citation type="journal article" date="2014" name="Int. J. Syst. Evol. Microbiol.">
        <title>Complete genome sequence of Corynebacterium casei LMG S-19264T (=DSM 44701T), isolated from a smear-ripened cheese.</title>
        <authorList>
            <consortium name="US DOE Joint Genome Institute (JGI-PGF)"/>
            <person name="Walter F."/>
            <person name="Albersmeier A."/>
            <person name="Kalinowski J."/>
            <person name="Ruckert C."/>
        </authorList>
    </citation>
    <scope>NUCLEOTIDE SEQUENCE</scope>
    <source>
        <strain evidence="11">VKM Ac-1020</strain>
    </source>
</reference>
<dbReference type="NCBIfam" id="TIGR02199">
    <property type="entry name" value="rfaE_dom_II"/>
    <property type="match status" value="1"/>
</dbReference>
<evidence type="ECO:0000259" key="10">
    <source>
        <dbReference type="Pfam" id="PF01467"/>
    </source>
</evidence>
<evidence type="ECO:0000256" key="3">
    <source>
        <dbReference type="ARBA" id="ARBA00022695"/>
    </source>
</evidence>
<keyword evidence="3" id="KW-0548">Nucleotidyltransferase</keyword>
<evidence type="ECO:0000256" key="6">
    <source>
        <dbReference type="ARBA" id="ARBA00023268"/>
    </source>
</evidence>
<dbReference type="PANTHER" id="PTHR46969:SF1">
    <property type="entry name" value="BIFUNCTIONAL PROTEIN HLDE"/>
    <property type="match status" value="1"/>
</dbReference>
<keyword evidence="7" id="KW-0119">Carbohydrate metabolism</keyword>
<comment type="catalytic activity">
    <reaction evidence="8">
        <text>D-glycero-beta-D-manno-heptose 1-phosphate + ATP + H(+) = ADP-D-glycero-beta-D-manno-heptose + diphosphate</text>
        <dbReference type="Rhea" id="RHEA:27465"/>
        <dbReference type="ChEBI" id="CHEBI:15378"/>
        <dbReference type="ChEBI" id="CHEBI:30616"/>
        <dbReference type="ChEBI" id="CHEBI:33019"/>
        <dbReference type="ChEBI" id="CHEBI:59967"/>
        <dbReference type="ChEBI" id="CHEBI:61593"/>
        <dbReference type="EC" id="2.7.7.70"/>
    </reaction>
</comment>
<dbReference type="GO" id="GO:0016773">
    <property type="term" value="F:phosphotransferase activity, alcohol group as acceptor"/>
    <property type="evidence" value="ECO:0007669"/>
    <property type="project" value="InterPro"/>
</dbReference>
<keyword evidence="2" id="KW-0808">Transferase</keyword>
<dbReference type="InterPro" id="IPR004821">
    <property type="entry name" value="Cyt_trans-like"/>
</dbReference>
<evidence type="ECO:0000256" key="4">
    <source>
        <dbReference type="ARBA" id="ARBA00022741"/>
    </source>
</evidence>
<dbReference type="Gene3D" id="3.40.1190.20">
    <property type="match status" value="1"/>
</dbReference>
<accession>A0A9W6H192</accession>
<keyword evidence="12" id="KW-1185">Reference proteome</keyword>
<evidence type="ECO:0000256" key="7">
    <source>
        <dbReference type="ARBA" id="ARBA00023277"/>
    </source>
</evidence>
<keyword evidence="5" id="KW-0067">ATP-binding</keyword>
<dbReference type="InterPro" id="IPR029056">
    <property type="entry name" value="Ribokinase-like"/>
</dbReference>
<evidence type="ECO:0000256" key="8">
    <source>
        <dbReference type="ARBA" id="ARBA00047428"/>
    </source>
</evidence>
<dbReference type="Proteomes" id="UP001142462">
    <property type="component" value="Unassembled WGS sequence"/>
</dbReference>
<evidence type="ECO:0000256" key="5">
    <source>
        <dbReference type="ARBA" id="ARBA00022840"/>
    </source>
</evidence>
<dbReference type="PANTHER" id="PTHR46969">
    <property type="entry name" value="BIFUNCTIONAL PROTEIN HLDE"/>
    <property type="match status" value="1"/>
</dbReference>
<dbReference type="SUPFAM" id="SSF52374">
    <property type="entry name" value="Nucleotidylyl transferase"/>
    <property type="match status" value="1"/>
</dbReference>
<dbReference type="NCBIfam" id="TIGR00125">
    <property type="entry name" value="cyt_tran_rel"/>
    <property type="match status" value="1"/>
</dbReference>
<dbReference type="GO" id="GO:0005524">
    <property type="term" value="F:ATP binding"/>
    <property type="evidence" value="ECO:0007669"/>
    <property type="project" value="UniProtKB-KW"/>
</dbReference>
<dbReference type="InterPro" id="IPR011611">
    <property type="entry name" value="PfkB_dom"/>
</dbReference>
<dbReference type="Gene3D" id="3.40.50.620">
    <property type="entry name" value="HUPs"/>
    <property type="match status" value="1"/>
</dbReference>